<dbReference type="EMBL" id="CAJDYZ010010574">
    <property type="protein sequence ID" value="CAD1478185.1"/>
    <property type="molecule type" value="Genomic_DNA"/>
</dbReference>
<feature type="non-terminal residue" evidence="1">
    <location>
        <position position="199"/>
    </location>
</feature>
<protein>
    <submittedName>
        <fullName evidence="1">Uncharacterized protein</fullName>
    </submittedName>
</protein>
<name>A0A6V7HDR9_9HYME</name>
<sequence length="199" mass="23227">DRIVLISKTSRYPVPVSSIRHLTSGRMNKAYRPLLASPHIRCYGNPHRGYAMFIGRVLRGALKVRYLLLGGAVGSGVTLQKKYEQWKEVLPDMSWLDNVFPNEQKWKDIRESVMMVKNIFPDNIEIDPRIKQLGETKYRQYKEWFDQRLDDAIKAAEVDQTQSDVDVSSDRELIDRFLLAIVLLYLQECLDFRSCELFI</sequence>
<accession>A0A6V7HDR9</accession>
<dbReference type="AlphaFoldDB" id="A0A6V7HDR9"/>
<comment type="caution">
    <text evidence="1">The sequence shown here is derived from an EMBL/GenBank/DDBJ whole genome shotgun (WGS) entry which is preliminary data.</text>
</comment>
<dbReference type="OrthoDB" id="415706at2759"/>
<reference evidence="1" key="1">
    <citation type="submission" date="2020-07" db="EMBL/GenBank/DDBJ databases">
        <authorList>
            <person name="Nazaruddin N."/>
        </authorList>
    </citation>
    <scope>NUCLEOTIDE SEQUENCE</scope>
</reference>
<organism evidence="1 2">
    <name type="scientific">Heterotrigona itama</name>
    <dbReference type="NCBI Taxonomy" id="395501"/>
    <lineage>
        <taxon>Eukaryota</taxon>
        <taxon>Metazoa</taxon>
        <taxon>Ecdysozoa</taxon>
        <taxon>Arthropoda</taxon>
        <taxon>Hexapoda</taxon>
        <taxon>Insecta</taxon>
        <taxon>Pterygota</taxon>
        <taxon>Neoptera</taxon>
        <taxon>Endopterygota</taxon>
        <taxon>Hymenoptera</taxon>
        <taxon>Apocrita</taxon>
        <taxon>Aculeata</taxon>
        <taxon>Apoidea</taxon>
        <taxon>Anthophila</taxon>
        <taxon>Apidae</taxon>
        <taxon>Heterotrigona</taxon>
    </lineage>
</organism>
<evidence type="ECO:0000313" key="1">
    <source>
        <dbReference type="EMBL" id="CAD1478185.1"/>
    </source>
</evidence>
<keyword evidence="2" id="KW-1185">Reference proteome</keyword>
<dbReference type="Proteomes" id="UP000752696">
    <property type="component" value="Unassembled WGS sequence"/>
</dbReference>
<gene>
    <name evidence="1" type="ORF">MHI_LOCUS782598</name>
</gene>
<proteinExistence type="predicted"/>
<evidence type="ECO:0000313" key="2">
    <source>
        <dbReference type="Proteomes" id="UP000752696"/>
    </source>
</evidence>